<dbReference type="EMBL" id="UGXR01000001">
    <property type="protein sequence ID" value="SUH08397.1"/>
    <property type="molecule type" value="Genomic_DNA"/>
</dbReference>
<dbReference type="AlphaFoldDB" id="A0A379VNQ5"/>
<organism evidence="1 2">
    <name type="scientific">Salmonella enterica I</name>
    <dbReference type="NCBI Taxonomy" id="59201"/>
    <lineage>
        <taxon>Bacteria</taxon>
        <taxon>Pseudomonadati</taxon>
        <taxon>Pseudomonadota</taxon>
        <taxon>Gammaproteobacteria</taxon>
        <taxon>Enterobacterales</taxon>
        <taxon>Enterobacteriaceae</taxon>
        <taxon>Salmonella</taxon>
    </lineage>
</organism>
<protein>
    <submittedName>
        <fullName evidence="1">Uncharacterized protein</fullName>
    </submittedName>
</protein>
<accession>A0A379VNQ5</accession>
<evidence type="ECO:0000313" key="1">
    <source>
        <dbReference type="EMBL" id="SUH08397.1"/>
    </source>
</evidence>
<sequence>MKANNVIIFVILFLSSVSYCFADMKILKINQSHYMSPYNKEPGDRNLCNKWVLNASQIEKYFR</sequence>
<proteinExistence type="predicted"/>
<gene>
    <name evidence="1" type="ORF">NCTC8256_02324</name>
</gene>
<reference evidence="1 2" key="1">
    <citation type="submission" date="2018-06" db="EMBL/GenBank/DDBJ databases">
        <authorList>
            <consortium name="Pathogen Informatics"/>
            <person name="Doyle S."/>
        </authorList>
    </citation>
    <scope>NUCLEOTIDE SEQUENCE [LARGE SCALE GENOMIC DNA]</scope>
    <source>
        <strain evidence="1 2">NCTC8256</strain>
    </source>
</reference>
<name>A0A379VNQ5_SALET</name>
<evidence type="ECO:0000313" key="2">
    <source>
        <dbReference type="Proteomes" id="UP000254346"/>
    </source>
</evidence>
<dbReference type="Proteomes" id="UP000254346">
    <property type="component" value="Unassembled WGS sequence"/>
</dbReference>